<dbReference type="Pfam" id="PF13602">
    <property type="entry name" value="ADH_zinc_N_2"/>
    <property type="match status" value="1"/>
</dbReference>
<accession>A0ABP9CBX8</accession>
<dbReference type="RefSeq" id="WP_425586538.1">
    <property type="nucleotide sequence ID" value="NZ_BAABIG010000041.1"/>
</dbReference>
<proteinExistence type="predicted"/>
<dbReference type="Gene3D" id="3.90.180.10">
    <property type="entry name" value="Medium-chain alcohol dehydrogenases, catalytic domain"/>
    <property type="match status" value="1"/>
</dbReference>
<comment type="caution">
    <text evidence="1">The sequence shown here is derived from an EMBL/GenBank/DDBJ whole genome shotgun (WGS) entry which is preliminary data.</text>
</comment>
<dbReference type="Proteomes" id="UP001501265">
    <property type="component" value="Unassembled WGS sequence"/>
</dbReference>
<keyword evidence="2" id="KW-1185">Reference proteome</keyword>
<name>A0ABP9CBX8_9ACTN</name>
<evidence type="ECO:0000313" key="1">
    <source>
        <dbReference type="EMBL" id="GAA4807604.1"/>
    </source>
</evidence>
<dbReference type="EMBL" id="BAABIG010000041">
    <property type="protein sequence ID" value="GAA4807604.1"/>
    <property type="molecule type" value="Genomic_DNA"/>
</dbReference>
<gene>
    <name evidence="1" type="ORF">GCM10023220_42350</name>
</gene>
<protein>
    <recommendedName>
        <fullName evidence="3">Alcohol dehydrogenase</fullName>
    </recommendedName>
</protein>
<reference evidence="2" key="1">
    <citation type="journal article" date="2019" name="Int. J. Syst. Evol. Microbiol.">
        <title>The Global Catalogue of Microorganisms (GCM) 10K type strain sequencing project: providing services to taxonomists for standard genome sequencing and annotation.</title>
        <authorList>
            <consortium name="The Broad Institute Genomics Platform"/>
            <consortium name="The Broad Institute Genome Sequencing Center for Infectious Disease"/>
            <person name="Wu L."/>
            <person name="Ma J."/>
        </authorList>
    </citation>
    <scope>NUCLEOTIDE SEQUENCE [LARGE SCALE GENOMIC DNA]</scope>
    <source>
        <strain evidence="2">JCM 18081</strain>
    </source>
</reference>
<organism evidence="1 2">
    <name type="scientific">Streptomyces ziwulingensis</name>
    <dbReference type="NCBI Taxonomy" id="1045501"/>
    <lineage>
        <taxon>Bacteria</taxon>
        <taxon>Bacillati</taxon>
        <taxon>Actinomycetota</taxon>
        <taxon>Actinomycetes</taxon>
        <taxon>Kitasatosporales</taxon>
        <taxon>Streptomycetaceae</taxon>
        <taxon>Streptomyces</taxon>
    </lineage>
</organism>
<evidence type="ECO:0008006" key="3">
    <source>
        <dbReference type="Google" id="ProtNLM"/>
    </source>
</evidence>
<sequence length="57" mass="6373">MAARSCGCWSCRNRTRDQAESGVLTLRVARTYPLEQVAEAHRLIEEGGVRGRPVLVF</sequence>
<evidence type="ECO:0000313" key="2">
    <source>
        <dbReference type="Proteomes" id="UP001501265"/>
    </source>
</evidence>